<dbReference type="Proteomes" id="UP000003779">
    <property type="component" value="Chromosome"/>
</dbReference>
<dbReference type="HOGENOM" id="CLU_3009726_0_0_11"/>
<keyword evidence="1" id="KW-1133">Transmembrane helix</keyword>
<evidence type="ECO:0000256" key="1">
    <source>
        <dbReference type="SAM" id="Phobius"/>
    </source>
</evidence>
<gene>
    <name evidence="2" type="ordered locus">B005_1206</name>
</gene>
<keyword evidence="1" id="KW-0472">Membrane</keyword>
<accession>J7KX27</accession>
<sequence>MASSVAAVTVWTWDTPAVVAVVSVIGLAACSGGGSIDDRTRRSSLFTQVRSGEGGS</sequence>
<protein>
    <submittedName>
        <fullName evidence="2">Uncharacterized protein</fullName>
    </submittedName>
</protein>
<dbReference type="EMBL" id="CP003788">
    <property type="protein sequence ID" value="AFR05948.1"/>
    <property type="molecule type" value="Genomic_DNA"/>
</dbReference>
<reference evidence="3" key="2">
    <citation type="submission" date="2012-08" db="EMBL/GenBank/DDBJ databases">
        <title>Whole-genome sequence of Nocardiopsis alba strain ATCC BAA-2165 associated with honeybees.</title>
        <authorList>
            <person name="Qiao J."/>
            <person name="Chen L."/>
            <person name="Li Y."/>
            <person name="Wang J."/>
            <person name="Zhang W."/>
            <person name="Chen S."/>
        </authorList>
    </citation>
    <scope>NUCLEOTIDE SEQUENCE [LARGE SCALE GENOMIC DNA]</scope>
    <source>
        <strain evidence="3">ATCC BAA-2165 / BE74</strain>
    </source>
</reference>
<keyword evidence="1" id="KW-0812">Transmembrane</keyword>
<proteinExistence type="predicted"/>
<dbReference type="AlphaFoldDB" id="J7KX27"/>
<feature type="transmembrane region" description="Helical" evidence="1">
    <location>
        <begin position="17"/>
        <end position="36"/>
    </location>
</feature>
<dbReference type="KEGG" id="nal:B005_1206"/>
<evidence type="ECO:0000313" key="3">
    <source>
        <dbReference type="Proteomes" id="UP000003779"/>
    </source>
</evidence>
<dbReference type="STRING" id="1205910.B005_1206"/>
<name>J7KX27_NOCAA</name>
<organism evidence="2 3">
    <name type="scientific">Nocardiopsis alba (strain ATCC BAA-2165 / BE74)</name>
    <dbReference type="NCBI Taxonomy" id="1205910"/>
    <lineage>
        <taxon>Bacteria</taxon>
        <taxon>Bacillati</taxon>
        <taxon>Actinomycetota</taxon>
        <taxon>Actinomycetes</taxon>
        <taxon>Streptosporangiales</taxon>
        <taxon>Nocardiopsidaceae</taxon>
        <taxon>Nocardiopsis</taxon>
    </lineage>
</organism>
<reference evidence="2 3" key="1">
    <citation type="journal article" date="2012" name="J. Bacteriol.">
        <title>Whole-Genome Sequence of Nocardiopsis alba Strain ATCC BAA-2165, Associated with Honeybees.</title>
        <authorList>
            <person name="Qiao J."/>
            <person name="Chen L."/>
            <person name="Li Y."/>
            <person name="Wang J."/>
            <person name="Zhang W."/>
            <person name="Chen S."/>
        </authorList>
    </citation>
    <scope>NUCLEOTIDE SEQUENCE [LARGE SCALE GENOMIC DNA]</scope>
    <source>
        <strain evidence="3">ATCC BAA-2165 / BE74</strain>
    </source>
</reference>
<evidence type="ECO:0000313" key="2">
    <source>
        <dbReference type="EMBL" id="AFR05948.1"/>
    </source>
</evidence>